<feature type="transmembrane region" description="Helical" evidence="6">
    <location>
        <begin position="797"/>
        <end position="819"/>
    </location>
</feature>
<comment type="caution">
    <text evidence="4">Lacks conserved residue(s) required for the propagation of feature annotation.</text>
</comment>
<feature type="transmembrane region" description="Helical" evidence="6">
    <location>
        <begin position="535"/>
        <end position="554"/>
    </location>
</feature>
<feature type="transmembrane region" description="Helical" evidence="6">
    <location>
        <begin position="732"/>
        <end position="753"/>
    </location>
</feature>
<evidence type="ECO:0000313" key="10">
    <source>
        <dbReference type="Proteomes" id="UP000732378"/>
    </source>
</evidence>
<keyword evidence="10" id="KW-1185">Reference proteome</keyword>
<dbReference type="SUPFAM" id="SSF51445">
    <property type="entry name" value="(Trans)glycosidases"/>
    <property type="match status" value="1"/>
</dbReference>
<gene>
    <name evidence="9" type="ORF">JOE61_004144</name>
</gene>
<comment type="caution">
    <text evidence="9">The sequence shown here is derived from an EMBL/GenBank/DDBJ whole genome shotgun (WGS) entry which is preliminary data.</text>
</comment>
<evidence type="ECO:0000256" key="2">
    <source>
        <dbReference type="ARBA" id="ARBA00022801"/>
    </source>
</evidence>
<evidence type="ECO:0000313" key="9">
    <source>
        <dbReference type="EMBL" id="MBM7510330.1"/>
    </source>
</evidence>
<dbReference type="RefSeq" id="WP_193670610.1">
    <property type="nucleotide sequence ID" value="NZ_JACDTV010000016.1"/>
</dbReference>
<feature type="transmembrane region" description="Helical" evidence="6">
    <location>
        <begin position="662"/>
        <end position="681"/>
    </location>
</feature>
<keyword evidence="3" id="KW-0326">Glycosidase</keyword>
<feature type="chain" id="PRO_5046744161" description="GH26 domain-containing protein" evidence="7">
    <location>
        <begin position="22"/>
        <end position="825"/>
    </location>
</feature>
<dbReference type="InterPro" id="IPR000805">
    <property type="entry name" value="Glyco_hydro_26"/>
</dbReference>
<keyword evidence="2" id="KW-0378">Hydrolase</keyword>
<evidence type="ECO:0000259" key="8">
    <source>
        <dbReference type="PROSITE" id="PS51764"/>
    </source>
</evidence>
<evidence type="ECO:0000256" key="3">
    <source>
        <dbReference type="ARBA" id="ARBA00023295"/>
    </source>
</evidence>
<feature type="signal peptide" evidence="7">
    <location>
        <begin position="1"/>
        <end position="21"/>
    </location>
</feature>
<feature type="transmembrane region" description="Helical" evidence="6">
    <location>
        <begin position="760"/>
        <end position="782"/>
    </location>
</feature>
<proteinExistence type="inferred from homology"/>
<dbReference type="Gene3D" id="3.20.20.80">
    <property type="entry name" value="Glycosidases"/>
    <property type="match status" value="1"/>
</dbReference>
<dbReference type="Proteomes" id="UP000732378">
    <property type="component" value="Unassembled WGS sequence"/>
</dbReference>
<dbReference type="InterPro" id="IPR014550">
    <property type="entry name" value="UCP028704_OpgC"/>
</dbReference>
<dbReference type="PANTHER" id="PTHR40079">
    <property type="entry name" value="MANNAN ENDO-1,4-BETA-MANNOSIDASE E-RELATED"/>
    <property type="match status" value="1"/>
</dbReference>
<name>A0ABS2MGN2_9ACTN</name>
<feature type="transmembrane region" description="Helical" evidence="6">
    <location>
        <begin position="469"/>
        <end position="489"/>
    </location>
</feature>
<feature type="region of interest" description="Disordered" evidence="5">
    <location>
        <begin position="386"/>
        <end position="411"/>
    </location>
</feature>
<evidence type="ECO:0000256" key="1">
    <source>
        <dbReference type="ARBA" id="ARBA00007754"/>
    </source>
</evidence>
<keyword evidence="6" id="KW-0472">Membrane</keyword>
<accession>A0ABS2MGN2</accession>
<reference evidence="9 10" key="1">
    <citation type="submission" date="2021-01" db="EMBL/GenBank/DDBJ databases">
        <title>Sequencing the genomes of 1000 actinobacteria strains.</title>
        <authorList>
            <person name="Klenk H.-P."/>
        </authorList>
    </citation>
    <scope>NUCLEOTIDE SEQUENCE [LARGE SCALE GENOMIC DNA]</scope>
    <source>
        <strain evidence="9 10">DSM 18239</strain>
    </source>
</reference>
<feature type="transmembrane region" description="Helical" evidence="6">
    <location>
        <begin position="631"/>
        <end position="650"/>
    </location>
</feature>
<dbReference type="EMBL" id="JAFBBZ010000001">
    <property type="protein sequence ID" value="MBM7510330.1"/>
    <property type="molecule type" value="Genomic_DNA"/>
</dbReference>
<dbReference type="PANTHER" id="PTHR40079:SF4">
    <property type="entry name" value="GH26 DOMAIN-CONTAINING PROTEIN-RELATED"/>
    <property type="match status" value="1"/>
</dbReference>
<dbReference type="PROSITE" id="PS51764">
    <property type="entry name" value="GH26"/>
    <property type="match status" value="1"/>
</dbReference>
<feature type="domain" description="GH26" evidence="8">
    <location>
        <begin position="18"/>
        <end position="377"/>
    </location>
</feature>
<organism evidence="9 10">
    <name type="scientific">Nocardioides salarius</name>
    <dbReference type="NCBI Taxonomy" id="374513"/>
    <lineage>
        <taxon>Bacteria</taxon>
        <taxon>Bacillati</taxon>
        <taxon>Actinomycetota</taxon>
        <taxon>Actinomycetes</taxon>
        <taxon>Propionibacteriales</taxon>
        <taxon>Nocardioidaceae</taxon>
        <taxon>Nocardioides</taxon>
    </lineage>
</organism>
<sequence>MLLLLAWLLLLAVGPWPPAGAETTPGPAVPPAGRPLFGPGLDWADDSAAAYQERLGLAPSLYEQRVAYPLDTESTTFLEQMVEQVAPQGAVALLSLEPSVALGDLDQADAAALAETLSRLHAEHGTTFLLRFAPEMNGTWYSWGQQPRAYVSAFRELAGVVHASAPEARLVWSPVYGAGYPYGAAYGDVDPDRTRDVTALDTDADGRLDGDDDPYGPYWPGAEAVDWVGLTLFHFGIDRGREDNALDPSSGGTPGEDERSIGFETDVAPRAGAFRARMEEQFGYDGTRRREPFYERFAEAYERPLLVETGAVWLPDAAGDPELRIKRAWWRQVLAADEEYPLLRGISWLEQRRPEAEVQGRTVDWRATRLPRLATAFAEDLTGEVTLGPVTSAPTGDQPGAAAERDGDIAPAVRPDPAAGGLVAAWWALTVMLLLALLVSRLRPGWSWPGHDAPDTTGRDERLDVLRGILLVVLVAAHLEALTATSGPVSRLMGVTTGPEAFVLLSGVVLAMGHGPHVARVGALSAAGRWWRRGAALWFTAVATTLVVLGVSYLPGARTSGVTTWAATGAGVDLYTGAASLLEYPPPWPAVRDLFLLGTGPWPLAMLGLLVVLSLAAPAVLWLLGRGLWWLALLLSWGLFTWGTVTAPDWTVGQYESAYPPLVWQVVFVHGLVLGHHRTVLARAWASPAGRAGLLASVVALATALTVAWTAPGGPALLLHLWGGDALGAGRLLSVLLVGLVAVAVLSAAWTPVRRGVARVLVPVGRAGLLVLVLHVLLLVVVDTVATGTGTTAPGAWWATVVLPTVALVLLVVLAPGLVRRTVAR</sequence>
<evidence type="ECO:0000256" key="7">
    <source>
        <dbReference type="SAM" id="SignalP"/>
    </source>
</evidence>
<feature type="transmembrane region" description="Helical" evidence="6">
    <location>
        <begin position="418"/>
        <end position="439"/>
    </location>
</feature>
<keyword evidence="6" id="KW-1133">Transmembrane helix</keyword>
<evidence type="ECO:0000256" key="5">
    <source>
        <dbReference type="SAM" id="MobiDB-lite"/>
    </source>
</evidence>
<feature type="transmembrane region" description="Helical" evidence="6">
    <location>
        <begin position="602"/>
        <end position="624"/>
    </location>
</feature>
<keyword evidence="7" id="KW-0732">Signal</keyword>
<keyword evidence="6" id="KW-0812">Transmembrane</keyword>
<feature type="transmembrane region" description="Helical" evidence="6">
    <location>
        <begin position="501"/>
        <end position="523"/>
    </location>
</feature>
<dbReference type="InterPro" id="IPR017853">
    <property type="entry name" value="GH"/>
</dbReference>
<comment type="similarity">
    <text evidence="1 4">Belongs to the glycosyl hydrolase 26 family.</text>
</comment>
<evidence type="ECO:0000256" key="4">
    <source>
        <dbReference type="PROSITE-ProRule" id="PRU01100"/>
    </source>
</evidence>
<protein>
    <recommendedName>
        <fullName evidence="8">GH26 domain-containing protein</fullName>
    </recommendedName>
</protein>
<feature type="transmembrane region" description="Helical" evidence="6">
    <location>
        <begin position="693"/>
        <end position="712"/>
    </location>
</feature>
<evidence type="ECO:0000256" key="6">
    <source>
        <dbReference type="SAM" id="Phobius"/>
    </source>
</evidence>
<dbReference type="Pfam" id="PF10129">
    <property type="entry name" value="OpgC_C"/>
    <property type="match status" value="1"/>
</dbReference>
<dbReference type="InterPro" id="IPR022790">
    <property type="entry name" value="GH26_dom"/>
</dbReference>